<accession>A0AAD9GGD9</accession>
<gene>
    <name evidence="1" type="ORF">P3T76_009245</name>
</gene>
<comment type="caution">
    <text evidence="1">The sequence shown here is derived from an EMBL/GenBank/DDBJ whole genome shotgun (WGS) entry which is preliminary data.</text>
</comment>
<reference evidence="1" key="1">
    <citation type="submission" date="2023-08" db="EMBL/GenBank/DDBJ databases">
        <title>Reference Genome Resource for the Citrus Pathogen Phytophthora citrophthora.</title>
        <authorList>
            <person name="Moller H."/>
            <person name="Coetzee B."/>
            <person name="Rose L.J."/>
            <person name="Van Niekerk J.M."/>
        </authorList>
    </citation>
    <scope>NUCLEOTIDE SEQUENCE</scope>
    <source>
        <strain evidence="1">STE-U-9442</strain>
    </source>
</reference>
<protein>
    <submittedName>
        <fullName evidence="1">Uncharacterized protein</fullName>
    </submittedName>
</protein>
<dbReference type="AlphaFoldDB" id="A0AAD9GGD9"/>
<evidence type="ECO:0000313" key="1">
    <source>
        <dbReference type="EMBL" id="KAK1938095.1"/>
    </source>
</evidence>
<organism evidence="1 2">
    <name type="scientific">Phytophthora citrophthora</name>
    <dbReference type="NCBI Taxonomy" id="4793"/>
    <lineage>
        <taxon>Eukaryota</taxon>
        <taxon>Sar</taxon>
        <taxon>Stramenopiles</taxon>
        <taxon>Oomycota</taxon>
        <taxon>Peronosporomycetes</taxon>
        <taxon>Peronosporales</taxon>
        <taxon>Peronosporaceae</taxon>
        <taxon>Phytophthora</taxon>
    </lineage>
</organism>
<name>A0AAD9GGD9_9STRA</name>
<dbReference type="EMBL" id="JASMQC010000018">
    <property type="protein sequence ID" value="KAK1938095.1"/>
    <property type="molecule type" value="Genomic_DNA"/>
</dbReference>
<proteinExistence type="predicted"/>
<sequence length="61" mass="6898">METFYYSEKSSEDSLRYAPVTFLSVVADSVSESLDKRKTKEFGCSGILKSIPSLLRNEFIP</sequence>
<keyword evidence="2" id="KW-1185">Reference proteome</keyword>
<evidence type="ECO:0000313" key="2">
    <source>
        <dbReference type="Proteomes" id="UP001259832"/>
    </source>
</evidence>
<dbReference type="Proteomes" id="UP001259832">
    <property type="component" value="Unassembled WGS sequence"/>
</dbReference>